<dbReference type="PANTHER" id="PTHR31118">
    <property type="entry name" value="CYCLASE-LIKE PROTEIN 2"/>
    <property type="match status" value="1"/>
</dbReference>
<dbReference type="AlphaFoldDB" id="A0A191WCD9"/>
<name>A0A191WCD9_9MICO</name>
<dbReference type="SUPFAM" id="SSF102198">
    <property type="entry name" value="Putative cyclase"/>
    <property type="match status" value="1"/>
</dbReference>
<sequence>MTEYRARFDADIAFVNGGGLRADAFRLDLPAADPTEAEIAELLVRHLGLTLVGSVQLSNLEIVEEAHRGSRGVSRTQDAPDDSPSSRPDGAARHERLLNPPRALVDLSHPIRAGLVTYPGIPAPVITPHLTREASRAAYAPGTEFEIDVIAMAGNTGTYLDSPFHRYADGGDLASLDLETLVGLPAEVFRLTDATSRGIPAEVFFDRELAGTAVLLHTGFDRRFGTPEYAHGSPYLTEAGARHLVAAGVALVGIDALNIDDTESGGERPAHSLLLEAGIHVVEHLTGLERVPVRGARFTAVPPRVEAFGTFPVRAFAEVPSVE</sequence>
<organism evidence="2 3">
    <name type="scientific">Agromyces aureus</name>
    <dbReference type="NCBI Taxonomy" id="453304"/>
    <lineage>
        <taxon>Bacteria</taxon>
        <taxon>Bacillati</taxon>
        <taxon>Actinomycetota</taxon>
        <taxon>Actinomycetes</taxon>
        <taxon>Micrococcales</taxon>
        <taxon>Microbacteriaceae</taxon>
        <taxon>Agromyces</taxon>
    </lineage>
</organism>
<dbReference type="GO" id="GO:0004061">
    <property type="term" value="F:arylformamidase activity"/>
    <property type="evidence" value="ECO:0007669"/>
    <property type="project" value="InterPro"/>
</dbReference>
<dbReference type="OrthoDB" id="7067800at2"/>
<dbReference type="EMBL" id="CP013979">
    <property type="protein sequence ID" value="ANJ25926.1"/>
    <property type="molecule type" value="Genomic_DNA"/>
</dbReference>
<reference evidence="3" key="2">
    <citation type="submission" date="2016-01" db="EMBL/GenBank/DDBJ databases">
        <title>Complete genome sequence of Agromyces aureus AR33T and comparison with related organisms.</title>
        <authorList>
            <person name="Corretto E."/>
            <person name="Antonielli L."/>
            <person name="Sessitsch A."/>
            <person name="Brader G."/>
        </authorList>
    </citation>
    <scope>NUCLEOTIDE SEQUENCE [LARGE SCALE GENOMIC DNA]</scope>
    <source>
        <strain evidence="3">AR33</strain>
    </source>
</reference>
<proteinExistence type="predicted"/>
<dbReference type="PANTHER" id="PTHR31118:SF12">
    <property type="entry name" value="CYCLASE-LIKE PROTEIN 2"/>
    <property type="match status" value="1"/>
</dbReference>
<evidence type="ECO:0000313" key="2">
    <source>
        <dbReference type="EMBL" id="ANJ25926.1"/>
    </source>
</evidence>
<dbReference type="STRING" id="453304.ATC03_03395"/>
<feature type="region of interest" description="Disordered" evidence="1">
    <location>
        <begin position="67"/>
        <end position="93"/>
    </location>
</feature>
<dbReference type="InterPro" id="IPR037175">
    <property type="entry name" value="KFase_sf"/>
</dbReference>
<dbReference type="RefSeq" id="WP_067873110.1">
    <property type="nucleotide sequence ID" value="NZ_CP013979.1"/>
</dbReference>
<gene>
    <name evidence="2" type="ORF">ATC03_03395</name>
</gene>
<protein>
    <submittedName>
        <fullName evidence="2">Cyclase</fullName>
    </submittedName>
</protein>
<dbReference type="InterPro" id="IPR007325">
    <property type="entry name" value="KFase/CYL"/>
</dbReference>
<accession>A0A191WCD9</accession>
<dbReference type="Pfam" id="PF04199">
    <property type="entry name" value="Cyclase"/>
    <property type="match status" value="1"/>
</dbReference>
<dbReference type="Gene3D" id="3.50.30.50">
    <property type="entry name" value="Putative cyclase"/>
    <property type="match status" value="1"/>
</dbReference>
<keyword evidence="3" id="KW-1185">Reference proteome</keyword>
<evidence type="ECO:0000313" key="3">
    <source>
        <dbReference type="Proteomes" id="UP000078437"/>
    </source>
</evidence>
<evidence type="ECO:0000256" key="1">
    <source>
        <dbReference type="SAM" id="MobiDB-lite"/>
    </source>
</evidence>
<dbReference type="GO" id="GO:0019441">
    <property type="term" value="P:L-tryptophan catabolic process to kynurenine"/>
    <property type="evidence" value="ECO:0007669"/>
    <property type="project" value="InterPro"/>
</dbReference>
<dbReference type="KEGG" id="agy:ATC03_03395"/>
<reference evidence="2 3" key="1">
    <citation type="journal article" date="2016" name="Int. J. Syst. Evol. Microbiol.">
        <title>Agromyces aureus sp. nov., isolated from the rhizosphere of Salix caprea L. grown in a heavy-metal-contaminated soil.</title>
        <authorList>
            <person name="Corretto E."/>
            <person name="Antonielli L."/>
            <person name="Sessitsch A."/>
            <person name="Compant S."/>
            <person name="Gorfer M."/>
            <person name="Kuffner M."/>
            <person name="Brader G."/>
        </authorList>
    </citation>
    <scope>NUCLEOTIDE SEQUENCE [LARGE SCALE GENOMIC DNA]</scope>
    <source>
        <strain evidence="2 3">AR33</strain>
    </source>
</reference>
<dbReference type="Proteomes" id="UP000078437">
    <property type="component" value="Chromosome"/>
</dbReference>